<dbReference type="Gene3D" id="1.20.90.10">
    <property type="entry name" value="Phospholipase A2 domain"/>
    <property type="match status" value="1"/>
</dbReference>
<evidence type="ECO:0000256" key="9">
    <source>
        <dbReference type="ARBA" id="ARBA00047535"/>
    </source>
</evidence>
<comment type="catalytic activity">
    <reaction evidence="13">
        <text>1-hexadecanoyl-2-(5Z,8Z,11Z,14Z-eicosatetraenoyl)-sn-glycero-3-phosphocholine + H2O = 1-hexadecanoyl-sn-glycero-3-phosphocholine + (5Z,8Z,11Z,14Z)-eicosatetraenoate + H(+)</text>
        <dbReference type="Rhea" id="RHEA:40427"/>
        <dbReference type="ChEBI" id="CHEBI:15377"/>
        <dbReference type="ChEBI" id="CHEBI:15378"/>
        <dbReference type="ChEBI" id="CHEBI:32395"/>
        <dbReference type="ChEBI" id="CHEBI:72998"/>
        <dbReference type="ChEBI" id="CHEBI:73003"/>
    </reaction>
    <physiologicalReaction direction="left-to-right" evidence="13">
        <dbReference type="Rhea" id="RHEA:40428"/>
    </physiologicalReaction>
</comment>
<dbReference type="InterPro" id="IPR016090">
    <property type="entry name" value="PLA2-like_dom"/>
</dbReference>
<evidence type="ECO:0000313" key="22">
    <source>
        <dbReference type="EMBL" id="KAG8437730.1"/>
    </source>
</evidence>
<keyword evidence="23" id="KW-1185">Reference proteome</keyword>
<evidence type="ECO:0000313" key="23">
    <source>
        <dbReference type="Proteomes" id="UP000812440"/>
    </source>
</evidence>
<evidence type="ECO:0000256" key="13">
    <source>
        <dbReference type="ARBA" id="ARBA00048373"/>
    </source>
</evidence>
<gene>
    <name evidence="22" type="ORF">GDO86_008442</name>
</gene>
<dbReference type="GO" id="GO:0005102">
    <property type="term" value="F:signaling receptor binding"/>
    <property type="evidence" value="ECO:0007669"/>
    <property type="project" value="UniProtKB-ARBA"/>
</dbReference>
<comment type="catalytic activity">
    <reaction evidence="20">
        <text>a 1,2-diacyl-sn-glycero-3-phosphocholine + H2O = a 1-acyl-sn-glycero-3-phosphocholine + a fatty acid + H(+)</text>
        <dbReference type="Rhea" id="RHEA:15801"/>
        <dbReference type="ChEBI" id="CHEBI:15377"/>
        <dbReference type="ChEBI" id="CHEBI:15378"/>
        <dbReference type="ChEBI" id="CHEBI:28868"/>
        <dbReference type="ChEBI" id="CHEBI:57643"/>
        <dbReference type="ChEBI" id="CHEBI:58168"/>
        <dbReference type="EC" id="3.1.1.4"/>
    </reaction>
</comment>
<feature type="binding site" evidence="17">
    <location>
        <position position="78"/>
    </location>
    <ligand>
        <name>Ca(2+)</name>
        <dbReference type="ChEBI" id="CHEBI:29108"/>
    </ligand>
</feature>
<evidence type="ECO:0000256" key="12">
    <source>
        <dbReference type="ARBA" id="ARBA00048227"/>
    </source>
</evidence>
<keyword evidence="7 20" id="KW-0443">Lipid metabolism</keyword>
<organism evidence="22 23">
    <name type="scientific">Hymenochirus boettgeri</name>
    <name type="common">Congo dwarf clawed frog</name>
    <dbReference type="NCBI Taxonomy" id="247094"/>
    <lineage>
        <taxon>Eukaryota</taxon>
        <taxon>Metazoa</taxon>
        <taxon>Chordata</taxon>
        <taxon>Craniata</taxon>
        <taxon>Vertebrata</taxon>
        <taxon>Euteleostomi</taxon>
        <taxon>Amphibia</taxon>
        <taxon>Batrachia</taxon>
        <taxon>Anura</taxon>
        <taxon>Pipoidea</taxon>
        <taxon>Pipidae</taxon>
        <taxon>Pipinae</taxon>
        <taxon>Hymenochirus</taxon>
    </lineage>
</organism>
<keyword evidence="5 20" id="KW-0378">Hydrolase</keyword>
<comment type="catalytic activity">
    <reaction evidence="15">
        <text>1-hexadecanoyl-2-(9Z,12Z-octadecadienoyl)-sn-glycero-3-phosphoethanolamine + H2O = 1-hexadecanoyl-sn-glycero-3-phosphoethanolamine + (9Z,12Z)-octadecadienoate + H(+)</text>
        <dbReference type="Rhea" id="RHEA:40815"/>
        <dbReference type="ChEBI" id="CHEBI:15377"/>
        <dbReference type="ChEBI" id="CHEBI:15378"/>
        <dbReference type="ChEBI" id="CHEBI:30245"/>
        <dbReference type="ChEBI" id="CHEBI:73004"/>
        <dbReference type="ChEBI" id="CHEBI:73008"/>
    </reaction>
    <physiologicalReaction direction="left-to-right" evidence="15">
        <dbReference type="Rhea" id="RHEA:40816"/>
    </physiologicalReaction>
</comment>
<comment type="catalytic activity">
    <reaction evidence="12">
        <text>1,2-dihexadecanoyl-sn-glycero-3-phosphocholine + H2O = 1-hexadecanoyl-sn-glycero-3-phosphocholine + hexadecanoate + H(+)</text>
        <dbReference type="Rhea" id="RHEA:41223"/>
        <dbReference type="ChEBI" id="CHEBI:7896"/>
        <dbReference type="ChEBI" id="CHEBI:15377"/>
        <dbReference type="ChEBI" id="CHEBI:15378"/>
        <dbReference type="ChEBI" id="CHEBI:72998"/>
        <dbReference type="ChEBI" id="CHEBI:72999"/>
    </reaction>
    <physiologicalReaction direction="left-to-right" evidence="12">
        <dbReference type="Rhea" id="RHEA:41224"/>
    </physiologicalReaction>
</comment>
<comment type="catalytic activity">
    <reaction evidence="14">
        <text>1-hexadecanoyl-2-(9Z-octadecenoyl)-sn-glycero-3-phosphocholine + H2O = 1-hexadecanoyl-sn-glycero-3-phosphocholine + (9Z)-octadecenoate + H(+)</text>
        <dbReference type="Rhea" id="RHEA:38779"/>
        <dbReference type="ChEBI" id="CHEBI:15377"/>
        <dbReference type="ChEBI" id="CHEBI:15378"/>
        <dbReference type="ChEBI" id="CHEBI:30823"/>
        <dbReference type="ChEBI" id="CHEBI:72998"/>
        <dbReference type="ChEBI" id="CHEBI:73001"/>
    </reaction>
    <physiologicalReaction direction="left-to-right" evidence="14">
        <dbReference type="Rhea" id="RHEA:38780"/>
    </physiologicalReaction>
</comment>
<sequence length="153" mass="17349">MSPTPYNVTVAASDTPGTVTIIFARRQPRNLLQFNNVIKCTIPNSHPLFTFNNYGCYCGLGGSGTPVDELDKCCEIHDKCYDSYRKMDCIPIIEIPHVEIYRYNCVNENVTCSSHNKKCQKHACECDRNAALCFSQAPYNISYKNLDKHKHCT</sequence>
<dbReference type="SUPFAM" id="SSF48619">
    <property type="entry name" value="Phospholipase A2, PLA2"/>
    <property type="match status" value="1"/>
</dbReference>
<keyword evidence="3 20" id="KW-0964">Secreted</keyword>
<keyword evidence="6 17" id="KW-0106">Calcium</keyword>
<comment type="catalytic activity">
    <reaction evidence="11">
        <text>N-hexadecanoyl-1,2-di-(9Z-octadecenoyl)-sn-glycero-3-phosphoethanolamine + H2O = N-hexadecanoyl-1-(9Z-octadecenoyl)-sn-glycero-3-phosphoethanolamine + (9Z)-octadecenoate + H(+)</text>
        <dbReference type="Rhea" id="RHEA:45424"/>
        <dbReference type="ChEBI" id="CHEBI:15377"/>
        <dbReference type="ChEBI" id="CHEBI:15378"/>
        <dbReference type="ChEBI" id="CHEBI:30823"/>
        <dbReference type="ChEBI" id="CHEBI:78097"/>
        <dbReference type="ChEBI" id="CHEBI:85217"/>
    </reaction>
    <physiologicalReaction direction="left-to-right" evidence="11">
        <dbReference type="Rhea" id="RHEA:45425"/>
    </physiologicalReaction>
</comment>
<comment type="caution">
    <text evidence="22">The sequence shown here is derived from an EMBL/GenBank/DDBJ whole genome shotgun (WGS) entry which is preliminary data.</text>
</comment>
<dbReference type="Pfam" id="PF00068">
    <property type="entry name" value="Phospholip_A2_1"/>
    <property type="match status" value="1"/>
</dbReference>
<reference evidence="22" key="1">
    <citation type="thesis" date="2020" institute="ProQuest LLC" country="789 East Eisenhower Parkway, Ann Arbor, MI, USA">
        <title>Comparative Genomics and Chromosome Evolution.</title>
        <authorList>
            <person name="Mudd A.B."/>
        </authorList>
    </citation>
    <scope>NUCLEOTIDE SEQUENCE</scope>
    <source>
        <strain evidence="22">Female2</strain>
        <tissue evidence="22">Blood</tissue>
    </source>
</reference>
<dbReference type="InterPro" id="IPR001211">
    <property type="entry name" value="PLA2"/>
</dbReference>
<evidence type="ECO:0000256" key="15">
    <source>
        <dbReference type="ARBA" id="ARBA00049039"/>
    </source>
</evidence>
<feature type="disulfide bond" evidence="18">
    <location>
        <begin position="112"/>
        <end position="124"/>
    </location>
</feature>
<dbReference type="GO" id="GO:0016042">
    <property type="term" value="P:lipid catabolic process"/>
    <property type="evidence" value="ECO:0007669"/>
    <property type="project" value="InterPro"/>
</dbReference>
<feature type="binding site" evidence="17">
    <location>
        <position position="57"/>
    </location>
    <ligand>
        <name>Ca(2+)</name>
        <dbReference type="ChEBI" id="CHEBI:29108"/>
    </ligand>
</feature>
<evidence type="ECO:0000256" key="3">
    <source>
        <dbReference type="ARBA" id="ARBA00022525"/>
    </source>
</evidence>
<evidence type="ECO:0000256" key="17">
    <source>
        <dbReference type="PIRSR" id="PIRSR601211-2"/>
    </source>
</evidence>
<dbReference type="GO" id="GO:0005576">
    <property type="term" value="C:extracellular region"/>
    <property type="evidence" value="ECO:0007669"/>
    <property type="project" value="UniProtKB-SubCell"/>
</dbReference>
<evidence type="ECO:0000256" key="16">
    <source>
        <dbReference type="PIRSR" id="PIRSR601211-1"/>
    </source>
</evidence>
<feature type="disulfide bond" evidence="18">
    <location>
        <begin position="73"/>
        <end position="133"/>
    </location>
</feature>
<dbReference type="EMBL" id="JAACNH010000007">
    <property type="protein sequence ID" value="KAG8437730.1"/>
    <property type="molecule type" value="Genomic_DNA"/>
</dbReference>
<accession>A0A8T2J331</accession>
<keyword evidence="8 18" id="KW-1015">Disulfide bond</keyword>
<keyword evidence="4 17" id="KW-0479">Metal-binding</keyword>
<feature type="binding site" evidence="17">
    <location>
        <position position="59"/>
    </location>
    <ligand>
        <name>Ca(2+)</name>
        <dbReference type="ChEBI" id="CHEBI:29108"/>
    </ligand>
</feature>
<dbReference type="EC" id="3.1.1.4" evidence="2 20"/>
<dbReference type="InterPro" id="IPR033112">
    <property type="entry name" value="PLA2_Asp_AS"/>
</dbReference>
<protein>
    <recommendedName>
        <fullName evidence="2 20">Phospholipase A2</fullName>
        <ecNumber evidence="2 20">3.1.1.4</ecNumber>
    </recommendedName>
</protein>
<evidence type="ECO:0000256" key="1">
    <source>
        <dbReference type="ARBA" id="ARBA00004613"/>
    </source>
</evidence>
<feature type="disulfide bond" evidence="18">
    <location>
        <begin position="80"/>
        <end position="126"/>
    </location>
</feature>
<dbReference type="PROSITE" id="PS00118">
    <property type="entry name" value="PA2_HIS"/>
    <property type="match status" value="1"/>
</dbReference>
<evidence type="ECO:0000256" key="4">
    <source>
        <dbReference type="ARBA" id="ARBA00022723"/>
    </source>
</evidence>
<evidence type="ECO:0000256" key="20">
    <source>
        <dbReference type="RuleBase" id="RU361236"/>
    </source>
</evidence>
<evidence type="ECO:0000256" key="14">
    <source>
        <dbReference type="ARBA" id="ARBA00048699"/>
    </source>
</evidence>
<comment type="subcellular location">
    <subcellularLocation>
        <location evidence="1 20">Secreted</location>
    </subcellularLocation>
</comment>
<evidence type="ECO:0000256" key="5">
    <source>
        <dbReference type="ARBA" id="ARBA00022801"/>
    </source>
</evidence>
<feature type="disulfide bond" evidence="18">
    <location>
        <begin position="89"/>
        <end position="119"/>
    </location>
</feature>
<dbReference type="OrthoDB" id="5841574at2759"/>
<comment type="cofactor">
    <cofactor evidence="17">
        <name>Ca(2+)</name>
        <dbReference type="ChEBI" id="CHEBI:29108"/>
    </cofactor>
    <text evidence="17">Binds 1 Ca(2+) ion per subunit.</text>
</comment>
<evidence type="ECO:0000256" key="18">
    <source>
        <dbReference type="PIRSR" id="PIRSR601211-3"/>
    </source>
</evidence>
<evidence type="ECO:0000259" key="21">
    <source>
        <dbReference type="SMART" id="SM00085"/>
    </source>
</evidence>
<evidence type="ECO:0000256" key="7">
    <source>
        <dbReference type="ARBA" id="ARBA00023098"/>
    </source>
</evidence>
<evidence type="ECO:0000256" key="6">
    <source>
        <dbReference type="ARBA" id="ARBA00022837"/>
    </source>
</evidence>
<evidence type="ECO:0000256" key="19">
    <source>
        <dbReference type="RuleBase" id="RU003654"/>
    </source>
</evidence>
<feature type="active site" evidence="16">
    <location>
        <position position="77"/>
    </location>
</feature>
<dbReference type="GO" id="GO:0005543">
    <property type="term" value="F:phospholipid binding"/>
    <property type="evidence" value="ECO:0007669"/>
    <property type="project" value="TreeGrafter"/>
</dbReference>
<dbReference type="Proteomes" id="UP000812440">
    <property type="component" value="Chromosome 4"/>
</dbReference>
<evidence type="ECO:0000256" key="10">
    <source>
        <dbReference type="ARBA" id="ARBA00048015"/>
    </source>
</evidence>
<dbReference type="GO" id="GO:0050482">
    <property type="term" value="P:arachidonate secretion"/>
    <property type="evidence" value="ECO:0007669"/>
    <property type="project" value="InterPro"/>
</dbReference>
<comment type="catalytic activity">
    <reaction evidence="9">
        <text>N,1-dihexadecanoyl-2-(9Z,12Z-octadecadienoyl)-sn-glycero-3-phosphoethanolamine + H2O = N,1-dihexadecanoyl-sn-glycero-3-phosphoethanolamine + (9Z,12Z)-octadecadienoate + H(+)</text>
        <dbReference type="Rhea" id="RHEA:56424"/>
        <dbReference type="ChEBI" id="CHEBI:15377"/>
        <dbReference type="ChEBI" id="CHEBI:15378"/>
        <dbReference type="ChEBI" id="CHEBI:30245"/>
        <dbReference type="ChEBI" id="CHEBI:85334"/>
        <dbReference type="ChEBI" id="CHEBI:85335"/>
    </reaction>
    <physiologicalReaction direction="left-to-right" evidence="9">
        <dbReference type="Rhea" id="RHEA:56425"/>
    </physiologicalReaction>
</comment>
<dbReference type="CDD" id="cd00125">
    <property type="entry name" value="PLA2c"/>
    <property type="match status" value="1"/>
</dbReference>
<proteinExistence type="inferred from homology"/>
<feature type="disulfide bond" evidence="18">
    <location>
        <begin position="56"/>
        <end position="152"/>
    </location>
</feature>
<feature type="disulfide bond" evidence="18">
    <location>
        <begin position="58"/>
        <end position="74"/>
    </location>
</feature>
<evidence type="ECO:0000256" key="8">
    <source>
        <dbReference type="ARBA" id="ARBA00023157"/>
    </source>
</evidence>
<evidence type="ECO:0000256" key="2">
    <source>
        <dbReference type="ARBA" id="ARBA00013278"/>
    </source>
</evidence>
<dbReference type="PANTHER" id="PTHR11716:SF109">
    <property type="entry name" value="PHOSPHOLIPASE A2"/>
    <property type="match status" value="1"/>
</dbReference>
<dbReference type="SMART" id="SM00085">
    <property type="entry name" value="PA2c"/>
    <property type="match status" value="1"/>
</dbReference>
<evidence type="ECO:0000256" key="11">
    <source>
        <dbReference type="ARBA" id="ARBA00048221"/>
    </source>
</evidence>
<dbReference type="GO" id="GO:0006644">
    <property type="term" value="P:phospholipid metabolic process"/>
    <property type="evidence" value="ECO:0007669"/>
    <property type="project" value="InterPro"/>
</dbReference>
<dbReference type="AlphaFoldDB" id="A0A8T2J331"/>
<dbReference type="PRINTS" id="PR00389">
    <property type="entry name" value="PHPHLIPASEA2"/>
</dbReference>
<dbReference type="PANTHER" id="PTHR11716">
    <property type="entry name" value="PHOSPHOLIPASE A2 FAMILY MEMBER"/>
    <property type="match status" value="1"/>
</dbReference>
<comment type="catalytic activity">
    <reaction evidence="10">
        <text>1-hexadecanoyl-2-(9Z-octadecenoyl)-sn-glycero-3-phospho-(1'-sn-glycerol) + H2O = 1-hexadecanoyl-sn-glycero-3-phospho-(1'-sn-glycerol) + (9Z)-octadecenoate + H(+)</text>
        <dbReference type="Rhea" id="RHEA:40919"/>
        <dbReference type="ChEBI" id="CHEBI:15377"/>
        <dbReference type="ChEBI" id="CHEBI:15378"/>
        <dbReference type="ChEBI" id="CHEBI:30823"/>
        <dbReference type="ChEBI" id="CHEBI:72841"/>
        <dbReference type="ChEBI" id="CHEBI:75158"/>
    </reaction>
    <physiologicalReaction direction="left-to-right" evidence="10">
        <dbReference type="Rhea" id="RHEA:40920"/>
    </physiologicalReaction>
</comment>
<comment type="similarity">
    <text evidence="19">Belongs to the phospholipase A2 family.</text>
</comment>
<feature type="domain" description="Phospholipase A2-like central" evidence="21">
    <location>
        <begin position="30"/>
        <end position="153"/>
    </location>
</feature>
<feature type="active site" evidence="16">
    <location>
        <position position="127"/>
    </location>
</feature>
<feature type="binding site" evidence="17">
    <location>
        <position position="61"/>
    </location>
    <ligand>
        <name>Ca(2+)</name>
        <dbReference type="ChEBI" id="CHEBI:29108"/>
    </ligand>
</feature>
<dbReference type="GO" id="GO:0047498">
    <property type="term" value="F:calcium-dependent phospholipase A2 activity"/>
    <property type="evidence" value="ECO:0007669"/>
    <property type="project" value="TreeGrafter"/>
</dbReference>
<dbReference type="InterPro" id="IPR033113">
    <property type="entry name" value="PLA2_histidine"/>
</dbReference>
<dbReference type="PROSITE" id="PS00119">
    <property type="entry name" value="PA2_ASP"/>
    <property type="match status" value="1"/>
</dbReference>
<name>A0A8T2J331_9PIPI</name>
<dbReference type="GO" id="GO:0005509">
    <property type="term" value="F:calcium ion binding"/>
    <property type="evidence" value="ECO:0007669"/>
    <property type="project" value="InterPro"/>
</dbReference>
<dbReference type="InterPro" id="IPR036444">
    <property type="entry name" value="PLipase_A2_dom_sf"/>
</dbReference>
<dbReference type="FunFam" id="1.20.90.10:FF:000011">
    <property type="entry name" value="Phospholipase A(2)"/>
    <property type="match status" value="1"/>
</dbReference>